<evidence type="ECO:0000256" key="9">
    <source>
        <dbReference type="ARBA" id="ARBA00049940"/>
    </source>
</evidence>
<sequence length="139" mass="13747">MIAGTRRATLAAISAGGVLGSLSRYGLGVAFPTSPGGFPWTTFAINLLGCLLIGALMAAIGMAGHVSPLLRPFAGVGLLGGFTTFSGYVVDIGRVAGAGRPATAAAYLAATVLLAVPATFAGAAGTRALIGVLRERRSS</sequence>
<evidence type="ECO:0000256" key="1">
    <source>
        <dbReference type="ARBA" id="ARBA00004651"/>
    </source>
</evidence>
<dbReference type="AlphaFoldDB" id="A0A919R8K2"/>
<evidence type="ECO:0000313" key="12">
    <source>
        <dbReference type="Proteomes" id="UP000655287"/>
    </source>
</evidence>
<evidence type="ECO:0000256" key="2">
    <source>
        <dbReference type="ARBA" id="ARBA00022475"/>
    </source>
</evidence>
<keyword evidence="10" id="KW-0915">Sodium</keyword>
<keyword evidence="2 10" id="KW-1003">Cell membrane</keyword>
<dbReference type="PANTHER" id="PTHR28259:SF1">
    <property type="entry name" value="FLUORIDE EXPORT PROTEIN 1-RELATED"/>
    <property type="match status" value="1"/>
</dbReference>
<comment type="function">
    <text evidence="9 10">Fluoride-specific ion channel. Important for reducing fluoride concentration in the cell, thus reducing its toxicity.</text>
</comment>
<keyword evidence="4 10" id="KW-1133">Transmembrane helix</keyword>
<comment type="caution">
    <text evidence="11">The sequence shown here is derived from an EMBL/GenBank/DDBJ whole genome shotgun (WGS) entry which is preliminary data.</text>
</comment>
<dbReference type="EMBL" id="BOOU01000104">
    <property type="protein sequence ID" value="GII81647.1"/>
    <property type="molecule type" value="Genomic_DNA"/>
</dbReference>
<proteinExistence type="inferred from homology"/>
<organism evidence="11 12">
    <name type="scientific">Sphaerisporangium rufum</name>
    <dbReference type="NCBI Taxonomy" id="1381558"/>
    <lineage>
        <taxon>Bacteria</taxon>
        <taxon>Bacillati</taxon>
        <taxon>Actinomycetota</taxon>
        <taxon>Actinomycetes</taxon>
        <taxon>Streptosporangiales</taxon>
        <taxon>Streptosporangiaceae</taxon>
        <taxon>Sphaerisporangium</taxon>
    </lineage>
</organism>
<feature type="transmembrane region" description="Helical" evidence="10">
    <location>
        <begin position="38"/>
        <end position="60"/>
    </location>
</feature>
<feature type="transmembrane region" description="Helical" evidence="10">
    <location>
        <begin position="72"/>
        <end position="90"/>
    </location>
</feature>
<dbReference type="GO" id="GO:0062054">
    <property type="term" value="F:fluoride channel activity"/>
    <property type="evidence" value="ECO:0007669"/>
    <property type="project" value="UniProtKB-UniRule"/>
</dbReference>
<feature type="binding site" evidence="10">
    <location>
        <position position="80"/>
    </location>
    <ligand>
        <name>Na(+)</name>
        <dbReference type="ChEBI" id="CHEBI:29101"/>
        <note>structural</note>
    </ligand>
</feature>
<comment type="catalytic activity">
    <reaction evidence="8">
        <text>fluoride(in) = fluoride(out)</text>
        <dbReference type="Rhea" id="RHEA:76159"/>
        <dbReference type="ChEBI" id="CHEBI:17051"/>
    </reaction>
    <physiologicalReaction direction="left-to-right" evidence="8">
        <dbReference type="Rhea" id="RHEA:76160"/>
    </physiologicalReaction>
</comment>
<dbReference type="Pfam" id="PF02537">
    <property type="entry name" value="CRCB"/>
    <property type="match status" value="1"/>
</dbReference>
<dbReference type="PANTHER" id="PTHR28259">
    <property type="entry name" value="FLUORIDE EXPORT PROTEIN 1-RELATED"/>
    <property type="match status" value="1"/>
</dbReference>
<gene>
    <name evidence="10 11" type="primary">crcB</name>
    <name evidence="10" type="synonym">fluC</name>
    <name evidence="11" type="ORF">Sru01_66290</name>
</gene>
<dbReference type="InterPro" id="IPR003691">
    <property type="entry name" value="FluC"/>
</dbReference>
<evidence type="ECO:0000256" key="3">
    <source>
        <dbReference type="ARBA" id="ARBA00022692"/>
    </source>
</evidence>
<keyword evidence="10" id="KW-0813">Transport</keyword>
<comment type="subcellular location">
    <subcellularLocation>
        <location evidence="1 10">Cell membrane</location>
        <topology evidence="1 10">Multi-pass membrane protein</topology>
    </subcellularLocation>
</comment>
<dbReference type="RefSeq" id="WP_239137977.1">
    <property type="nucleotide sequence ID" value="NZ_BOOU01000104.1"/>
</dbReference>
<protein>
    <recommendedName>
        <fullName evidence="10">Fluoride-specific ion channel FluC</fullName>
    </recommendedName>
</protein>
<dbReference type="Proteomes" id="UP000655287">
    <property type="component" value="Unassembled WGS sequence"/>
</dbReference>
<evidence type="ECO:0000256" key="4">
    <source>
        <dbReference type="ARBA" id="ARBA00022989"/>
    </source>
</evidence>
<keyword evidence="5 10" id="KW-0472">Membrane</keyword>
<comment type="similarity">
    <text evidence="7 10">Belongs to the fluoride channel Fluc/FEX (TC 1.A.43) family.</text>
</comment>
<evidence type="ECO:0000256" key="6">
    <source>
        <dbReference type="ARBA" id="ARBA00023303"/>
    </source>
</evidence>
<comment type="activity regulation">
    <text evidence="10">Na(+) is not transported, but it plays an essential structural role and its presence is essential for fluoride channel function.</text>
</comment>
<dbReference type="HAMAP" id="MF_00454">
    <property type="entry name" value="FluC"/>
    <property type="match status" value="1"/>
</dbReference>
<keyword evidence="10" id="KW-0406">Ion transport</keyword>
<dbReference type="GO" id="GO:0005886">
    <property type="term" value="C:plasma membrane"/>
    <property type="evidence" value="ECO:0007669"/>
    <property type="project" value="UniProtKB-SubCell"/>
</dbReference>
<reference evidence="11" key="1">
    <citation type="submission" date="2021-01" db="EMBL/GenBank/DDBJ databases">
        <title>Whole genome shotgun sequence of Sphaerisporangium rufum NBRC 109079.</title>
        <authorList>
            <person name="Komaki H."/>
            <person name="Tamura T."/>
        </authorList>
    </citation>
    <scope>NUCLEOTIDE SEQUENCE</scope>
    <source>
        <strain evidence="11">NBRC 109079</strain>
    </source>
</reference>
<feature type="binding site" evidence="10">
    <location>
        <position position="83"/>
    </location>
    <ligand>
        <name>Na(+)</name>
        <dbReference type="ChEBI" id="CHEBI:29101"/>
        <note>structural</note>
    </ligand>
</feature>
<keyword evidence="6 10" id="KW-0407">Ion channel</keyword>
<evidence type="ECO:0000256" key="5">
    <source>
        <dbReference type="ARBA" id="ARBA00023136"/>
    </source>
</evidence>
<evidence type="ECO:0000256" key="8">
    <source>
        <dbReference type="ARBA" id="ARBA00035585"/>
    </source>
</evidence>
<evidence type="ECO:0000256" key="10">
    <source>
        <dbReference type="HAMAP-Rule" id="MF_00454"/>
    </source>
</evidence>
<name>A0A919R8K2_9ACTN</name>
<evidence type="ECO:0000256" key="7">
    <source>
        <dbReference type="ARBA" id="ARBA00035120"/>
    </source>
</evidence>
<keyword evidence="3 10" id="KW-0812">Transmembrane</keyword>
<keyword evidence="12" id="KW-1185">Reference proteome</keyword>
<feature type="transmembrane region" description="Helical" evidence="10">
    <location>
        <begin position="105"/>
        <end position="130"/>
    </location>
</feature>
<dbReference type="GO" id="GO:0140114">
    <property type="term" value="P:cellular detoxification of fluoride"/>
    <property type="evidence" value="ECO:0007669"/>
    <property type="project" value="UniProtKB-UniRule"/>
</dbReference>
<dbReference type="GO" id="GO:0046872">
    <property type="term" value="F:metal ion binding"/>
    <property type="evidence" value="ECO:0007669"/>
    <property type="project" value="UniProtKB-KW"/>
</dbReference>
<keyword evidence="10" id="KW-0479">Metal-binding</keyword>
<evidence type="ECO:0000313" key="11">
    <source>
        <dbReference type="EMBL" id="GII81647.1"/>
    </source>
</evidence>
<accession>A0A919R8K2</accession>